<reference evidence="1" key="1">
    <citation type="journal article" date="2017" name="Mycologia">
        <title>Fusarium algeriense, sp. nov., a novel toxigenic crown rot pathogen of durum wheat from Algeria is nested in the Fusarium burgessii species complex.</title>
        <authorList>
            <person name="Laraba I."/>
            <person name="Keddad A."/>
            <person name="Boureghda H."/>
            <person name="Abdallah N."/>
            <person name="Vaughan M.M."/>
            <person name="Proctor R.H."/>
            <person name="Busman M."/>
            <person name="O'Donnell K."/>
        </authorList>
    </citation>
    <scope>NUCLEOTIDE SEQUENCE</scope>
    <source>
        <strain evidence="1">NRRL 25174</strain>
    </source>
</reference>
<gene>
    <name evidence="1" type="ORF">FBEOM_7465</name>
</gene>
<comment type="caution">
    <text evidence="1">The sequence shown here is derived from an EMBL/GenBank/DDBJ whole genome shotgun (WGS) entry which is preliminary data.</text>
</comment>
<evidence type="ECO:0000313" key="2">
    <source>
        <dbReference type="Proteomes" id="UP000730481"/>
    </source>
</evidence>
<keyword evidence="2" id="KW-1185">Reference proteome</keyword>
<evidence type="ECO:0008006" key="3">
    <source>
        <dbReference type="Google" id="ProtNLM"/>
    </source>
</evidence>
<name>A0A9P5AHX1_9HYPO</name>
<reference evidence="1" key="2">
    <citation type="submission" date="2020-02" db="EMBL/GenBank/DDBJ databases">
        <title>Identification and distribution of gene clusters putatively required for synthesis of sphingolipid metabolism inhibitors in phylogenetically diverse species of the filamentous fungus Fusarium.</title>
        <authorList>
            <person name="Kim H.-S."/>
            <person name="Busman M."/>
            <person name="Brown D.W."/>
            <person name="Divon H."/>
            <person name="Uhlig S."/>
            <person name="Proctor R.H."/>
        </authorList>
    </citation>
    <scope>NUCLEOTIDE SEQUENCE</scope>
    <source>
        <strain evidence="1">NRRL 25174</strain>
    </source>
</reference>
<protein>
    <recommendedName>
        <fullName evidence="3">DUF3669 domain-containing protein</fullName>
    </recommendedName>
</protein>
<dbReference type="Proteomes" id="UP000730481">
    <property type="component" value="Unassembled WGS sequence"/>
</dbReference>
<dbReference type="OrthoDB" id="2993351at2759"/>
<organism evidence="1 2">
    <name type="scientific">Fusarium beomiforme</name>
    <dbReference type="NCBI Taxonomy" id="44412"/>
    <lineage>
        <taxon>Eukaryota</taxon>
        <taxon>Fungi</taxon>
        <taxon>Dikarya</taxon>
        <taxon>Ascomycota</taxon>
        <taxon>Pezizomycotina</taxon>
        <taxon>Sordariomycetes</taxon>
        <taxon>Hypocreomycetidae</taxon>
        <taxon>Hypocreales</taxon>
        <taxon>Nectriaceae</taxon>
        <taxon>Fusarium</taxon>
        <taxon>Fusarium burgessii species complex</taxon>
    </lineage>
</organism>
<dbReference type="EMBL" id="PVQB02000338">
    <property type="protein sequence ID" value="KAF4338648.1"/>
    <property type="molecule type" value="Genomic_DNA"/>
</dbReference>
<sequence length="414" mass="48335">MDVAETTELISKNYLPHVLTLRTQSDGTHTTTEEKEKNQTYILSTEWDCPLEQLACYNANIFWVNWIVDAPREYQLAKLPSNKDTSNMYIAQVGCRRYAVRLSSDLEYIRDEIRNHTSVVWKLAVYWEMATEDFFEDLLEDGGSKKEKKKKRKAKKQHRGYDIPSIRVPIFESEIIQPDHDRQDGATAGIATSFIPSLHLVHVRALVNKFLDPSIRESVLNDPDLSNVRFRVHLGMMSPPDEAKSPRLLSRPVYFDQLMHEADDYVPEWAYQMGISLAILHWGCRLDATGVKFYLAMDPRRVRLWMTNFGDCRPLQPNRDETSAMVHAVRGNSAWPRVPDRKCREISDEQFELEMDVYKGFTWAYLHASRKILGNDRRTCAQDYPLRFVRQLTLMESEPGEPKKETKCFWKFWS</sequence>
<evidence type="ECO:0000313" key="1">
    <source>
        <dbReference type="EMBL" id="KAF4338648.1"/>
    </source>
</evidence>
<proteinExistence type="predicted"/>
<accession>A0A9P5AHX1</accession>
<dbReference type="AlphaFoldDB" id="A0A9P5AHX1"/>